<dbReference type="InterPro" id="IPR015413">
    <property type="entry name" value="Methionyl/Leucyl_tRNA_Synth"/>
</dbReference>
<dbReference type="EC" id="6.1.1.4" evidence="9"/>
<dbReference type="Proteomes" id="UP001500622">
    <property type="component" value="Unassembled WGS sequence"/>
</dbReference>
<keyword evidence="7 9" id="KW-0030">Aminoacyl-tRNA synthetase</keyword>
<dbReference type="Pfam" id="PF13603">
    <property type="entry name" value="tRNA-synt_1_2"/>
    <property type="match status" value="1"/>
</dbReference>
<dbReference type="Gene3D" id="3.40.50.620">
    <property type="entry name" value="HUPs"/>
    <property type="match status" value="3"/>
</dbReference>
<dbReference type="PANTHER" id="PTHR43740:SF2">
    <property type="entry name" value="LEUCINE--TRNA LIGASE, MITOCHONDRIAL"/>
    <property type="match status" value="1"/>
</dbReference>
<dbReference type="HAMAP" id="MF_00049_B">
    <property type="entry name" value="Leu_tRNA_synth_B"/>
    <property type="match status" value="1"/>
</dbReference>
<dbReference type="InterPro" id="IPR025709">
    <property type="entry name" value="Leu_tRNA-synth_edit"/>
</dbReference>
<dbReference type="GO" id="GO:0016874">
    <property type="term" value="F:ligase activity"/>
    <property type="evidence" value="ECO:0007669"/>
    <property type="project" value="UniProtKB-KW"/>
</dbReference>
<feature type="compositionally biased region" description="Low complexity" evidence="11">
    <location>
        <begin position="8"/>
        <end position="18"/>
    </location>
</feature>
<comment type="caution">
    <text evidence="15">The sequence shown here is derived from an EMBL/GenBank/DDBJ whole genome shotgun (WGS) entry which is preliminary data.</text>
</comment>
<evidence type="ECO:0000256" key="3">
    <source>
        <dbReference type="ARBA" id="ARBA00022598"/>
    </source>
</evidence>
<dbReference type="Gene3D" id="1.10.730.10">
    <property type="entry name" value="Isoleucyl-tRNA Synthetase, Domain 1"/>
    <property type="match status" value="1"/>
</dbReference>
<keyword evidence="5 9" id="KW-0067">ATP-binding</keyword>
<gene>
    <name evidence="9 15" type="primary">leuS</name>
    <name evidence="15" type="ORF">GCM10023169_38350</name>
</gene>
<evidence type="ECO:0000256" key="2">
    <source>
        <dbReference type="ARBA" id="ARBA00022490"/>
    </source>
</evidence>
<dbReference type="InterPro" id="IPR009080">
    <property type="entry name" value="tRNAsynth_Ia_anticodon-bd"/>
</dbReference>
<evidence type="ECO:0000256" key="9">
    <source>
        <dbReference type="HAMAP-Rule" id="MF_00049"/>
    </source>
</evidence>
<name>A0ABP8LMX9_9MICO</name>
<keyword evidence="2 9" id="KW-0963">Cytoplasm</keyword>
<evidence type="ECO:0000259" key="14">
    <source>
        <dbReference type="Pfam" id="PF13603"/>
    </source>
</evidence>
<comment type="subcellular location">
    <subcellularLocation>
        <location evidence="9">Cytoplasm</location>
    </subcellularLocation>
</comment>
<evidence type="ECO:0000313" key="15">
    <source>
        <dbReference type="EMBL" id="GAA4432527.1"/>
    </source>
</evidence>
<protein>
    <recommendedName>
        <fullName evidence="9">Leucine--tRNA ligase</fullName>
        <ecNumber evidence="9">6.1.1.4</ecNumber>
    </recommendedName>
    <alternativeName>
        <fullName evidence="9">Leucyl-tRNA synthetase</fullName>
        <shortName evidence="9">LeuRS</shortName>
    </alternativeName>
</protein>
<evidence type="ECO:0000259" key="13">
    <source>
        <dbReference type="Pfam" id="PF09334"/>
    </source>
</evidence>
<dbReference type="NCBIfam" id="TIGR00396">
    <property type="entry name" value="leuS_bact"/>
    <property type="match status" value="1"/>
</dbReference>
<dbReference type="PROSITE" id="PS00178">
    <property type="entry name" value="AA_TRNA_LIGASE_I"/>
    <property type="match status" value="1"/>
</dbReference>
<dbReference type="Pfam" id="PF09334">
    <property type="entry name" value="tRNA-synt_1g"/>
    <property type="match status" value="1"/>
</dbReference>
<evidence type="ECO:0000256" key="8">
    <source>
        <dbReference type="ARBA" id="ARBA00047469"/>
    </source>
</evidence>
<dbReference type="Pfam" id="PF08264">
    <property type="entry name" value="Anticodon_1"/>
    <property type="match status" value="1"/>
</dbReference>
<evidence type="ECO:0000256" key="11">
    <source>
        <dbReference type="SAM" id="MobiDB-lite"/>
    </source>
</evidence>
<reference evidence="16" key="1">
    <citation type="journal article" date="2019" name="Int. J. Syst. Evol. Microbiol.">
        <title>The Global Catalogue of Microorganisms (GCM) 10K type strain sequencing project: providing services to taxonomists for standard genome sequencing and annotation.</title>
        <authorList>
            <consortium name="The Broad Institute Genomics Platform"/>
            <consortium name="The Broad Institute Genome Sequencing Center for Infectious Disease"/>
            <person name="Wu L."/>
            <person name="Ma J."/>
        </authorList>
    </citation>
    <scope>NUCLEOTIDE SEQUENCE [LARGE SCALE GENOMIC DNA]</scope>
    <source>
        <strain evidence="16">JCM 17810</strain>
    </source>
</reference>
<evidence type="ECO:0000256" key="10">
    <source>
        <dbReference type="RuleBase" id="RU363039"/>
    </source>
</evidence>
<evidence type="ECO:0000256" key="4">
    <source>
        <dbReference type="ARBA" id="ARBA00022741"/>
    </source>
</evidence>
<organism evidence="15 16">
    <name type="scientific">Georgenia halophila</name>
    <dbReference type="NCBI Taxonomy" id="620889"/>
    <lineage>
        <taxon>Bacteria</taxon>
        <taxon>Bacillati</taxon>
        <taxon>Actinomycetota</taxon>
        <taxon>Actinomycetes</taxon>
        <taxon>Micrococcales</taxon>
        <taxon>Bogoriellaceae</taxon>
        <taxon>Georgenia</taxon>
    </lineage>
</organism>
<dbReference type="InterPro" id="IPR009008">
    <property type="entry name" value="Val/Leu/Ile-tRNA-synth_edit"/>
</dbReference>
<dbReference type="SUPFAM" id="SSF52374">
    <property type="entry name" value="Nucleotidylyl transferase"/>
    <property type="match status" value="1"/>
</dbReference>
<comment type="similarity">
    <text evidence="1 9 10">Belongs to the class-I aminoacyl-tRNA synthetase family.</text>
</comment>
<dbReference type="PANTHER" id="PTHR43740">
    <property type="entry name" value="LEUCYL-TRNA SYNTHETASE"/>
    <property type="match status" value="1"/>
</dbReference>
<dbReference type="InterPro" id="IPR002302">
    <property type="entry name" value="Leu-tRNA-ligase"/>
</dbReference>
<evidence type="ECO:0000256" key="7">
    <source>
        <dbReference type="ARBA" id="ARBA00023146"/>
    </source>
</evidence>
<keyword evidence="16" id="KW-1185">Reference proteome</keyword>
<proteinExistence type="inferred from homology"/>
<feature type="binding site" evidence="9">
    <location>
        <position position="754"/>
    </location>
    <ligand>
        <name>ATP</name>
        <dbReference type="ChEBI" id="CHEBI:30616"/>
    </ligand>
</feature>
<keyword evidence="3 9" id="KW-0436">Ligase</keyword>
<evidence type="ECO:0000256" key="5">
    <source>
        <dbReference type="ARBA" id="ARBA00022840"/>
    </source>
</evidence>
<dbReference type="SUPFAM" id="SSF47323">
    <property type="entry name" value="Anticodon-binding domain of a subclass of class I aminoacyl-tRNA synthetases"/>
    <property type="match status" value="1"/>
</dbReference>
<sequence length="979" mass="108889">MSKDQDAADTMVDAATGAAGTGGSTDVPPYRYTAGLANDIELAWQQRWSERGTFHAVNPVGDLADAEVPAERFYLMDMFPYPSGKGLHVGHPLGYIATDVIGRYQRMKGKNVLHALGYDAFGLPAEQYAVQTGQHPRTTTEQNIANMRVQLRRLGLAHDERRTFATTDPDFMKWTQWVFLQIFDSFYDPEAPRGDGGTGRARPIAELEAELTAGTRPTPDGRAWSELTEDERRDVLDSQRLAYVSESPVNWCPGLGTVLANEEVTSEGRSERGNFPVYKRSLRQWMLRITAYADRLVDDLDTIDWPDQIRTMQRNWIGRSYGADVDFAVDGREPLTVFTTRPDTLFGATFMVVSPEHPLLADGGVPARWPDGVPESWTGGAAGPAEAVRAYQREAAAKTDAERQDEGRTKTGVFTGVYATNPVNGAALPVFTADYVLMGYGTGAIMAVPGQDQRDWEFAERFDLPIVRTVQPPEDFEGQAYSGEGPAISSANDEISLNGMEVSEAKAAITRWLESAGTGRGTTTFRLRDWLFSRQRYWGEPFPIVYDEDRRPHALPTEMLPVELPEVPDYAPRTFDPDDVTSEPEPPLGRVPEWVEVELDLGDGPRTYWREVNTMPNWAGSSWYELRYLDPTNDKALVDPEIEQYWLGPREGKPSGGTDLYVGGVEHAVLHLLYARFWHKVLYDLGHISSSEPFHKLFNQGYIQAYAYADARGQYVPADEVQEVPGADPDDTPGGSAYVWRGEPVTREYGKMGKSLKNIVTPDEMYASYGADTFRVYEMSMGPLDDSRPWDTRAVVGSQRFLQRLWRNVVDEATGETTVVDASGDEATRRLVARTVDQVESEMSAMRVNTAIARMIVLNNHLTSLERVPREAVEPLVLMVAPVAPHIAEELWSRLGHAESLAHEPFPTADPALLIEETVTCVVQVGGKVRDRLEVPPSVGEDDLRERALASAAVQRSLGERGVRKVIIRAPKLVNIVPE</sequence>
<feature type="short sequence motif" description="'KMSKS' region" evidence="9">
    <location>
        <begin position="751"/>
        <end position="755"/>
    </location>
</feature>
<dbReference type="InterPro" id="IPR001412">
    <property type="entry name" value="aa-tRNA-synth_I_CS"/>
</dbReference>
<dbReference type="PRINTS" id="PR00985">
    <property type="entry name" value="TRNASYNTHLEU"/>
</dbReference>
<evidence type="ECO:0000259" key="12">
    <source>
        <dbReference type="Pfam" id="PF08264"/>
    </source>
</evidence>
<dbReference type="InterPro" id="IPR014729">
    <property type="entry name" value="Rossmann-like_a/b/a_fold"/>
</dbReference>
<comment type="catalytic activity">
    <reaction evidence="8 9">
        <text>tRNA(Leu) + L-leucine + ATP = L-leucyl-tRNA(Leu) + AMP + diphosphate</text>
        <dbReference type="Rhea" id="RHEA:11688"/>
        <dbReference type="Rhea" id="RHEA-COMP:9613"/>
        <dbReference type="Rhea" id="RHEA-COMP:9622"/>
        <dbReference type="ChEBI" id="CHEBI:30616"/>
        <dbReference type="ChEBI" id="CHEBI:33019"/>
        <dbReference type="ChEBI" id="CHEBI:57427"/>
        <dbReference type="ChEBI" id="CHEBI:78442"/>
        <dbReference type="ChEBI" id="CHEBI:78494"/>
        <dbReference type="ChEBI" id="CHEBI:456215"/>
        <dbReference type="EC" id="6.1.1.4"/>
    </reaction>
</comment>
<feature type="region of interest" description="Disordered" evidence="11">
    <location>
        <begin position="1"/>
        <end position="20"/>
    </location>
</feature>
<feature type="domain" description="Methionyl/Leucyl tRNA synthetase" evidence="13">
    <location>
        <begin position="79"/>
        <end position="180"/>
    </location>
</feature>
<feature type="domain" description="Leucyl-tRNA synthetase editing" evidence="14">
    <location>
        <begin position="314"/>
        <end position="514"/>
    </location>
</feature>
<keyword evidence="6 9" id="KW-0648">Protein biosynthesis</keyword>
<dbReference type="EMBL" id="BAABGN010000013">
    <property type="protein sequence ID" value="GAA4432527.1"/>
    <property type="molecule type" value="Genomic_DNA"/>
</dbReference>
<dbReference type="SUPFAM" id="SSF50677">
    <property type="entry name" value="ValRS/IleRS/LeuRS editing domain"/>
    <property type="match status" value="1"/>
</dbReference>
<feature type="domain" description="Methionyl/Valyl/Leucyl/Isoleucyl-tRNA synthetase anticodon-binding" evidence="12">
    <location>
        <begin position="832"/>
        <end position="938"/>
    </location>
</feature>
<evidence type="ECO:0000313" key="16">
    <source>
        <dbReference type="Proteomes" id="UP001500622"/>
    </source>
</evidence>
<comment type="caution">
    <text evidence="9">Lacks conserved residue(s) required for the propagation of feature annotation.</text>
</comment>
<evidence type="ECO:0000256" key="1">
    <source>
        <dbReference type="ARBA" id="ARBA00005594"/>
    </source>
</evidence>
<dbReference type="CDD" id="cd07958">
    <property type="entry name" value="Anticodon_Ia_Leu_BEm"/>
    <property type="match status" value="1"/>
</dbReference>
<keyword evidence="4 9" id="KW-0547">Nucleotide-binding</keyword>
<accession>A0ABP8LMX9</accession>
<dbReference type="InterPro" id="IPR013155">
    <property type="entry name" value="M/V/L/I-tRNA-synth_anticd-bd"/>
</dbReference>
<evidence type="ECO:0000256" key="6">
    <source>
        <dbReference type="ARBA" id="ARBA00022917"/>
    </source>
</evidence>